<keyword evidence="3" id="KW-0808">Transferase</keyword>
<dbReference type="CDD" id="cd07840">
    <property type="entry name" value="STKc_CDK9_like"/>
    <property type="match status" value="1"/>
</dbReference>
<evidence type="ECO:0000256" key="3">
    <source>
        <dbReference type="ARBA" id="ARBA00022679"/>
    </source>
</evidence>
<evidence type="ECO:0000256" key="5">
    <source>
        <dbReference type="ARBA" id="ARBA00022777"/>
    </source>
</evidence>
<keyword evidence="2" id="KW-0723">Serine/threonine-protein kinase</keyword>
<gene>
    <name evidence="10" type="ORF">L484_014285</name>
</gene>
<evidence type="ECO:0000256" key="8">
    <source>
        <dbReference type="SAM" id="MobiDB-lite"/>
    </source>
</evidence>
<dbReference type="PROSITE" id="PS00107">
    <property type="entry name" value="PROTEIN_KINASE_ATP"/>
    <property type="match status" value="1"/>
</dbReference>
<dbReference type="GO" id="GO:0008353">
    <property type="term" value="F:RNA polymerase II CTD heptapeptide repeat kinase activity"/>
    <property type="evidence" value="ECO:0007669"/>
    <property type="project" value="TreeGrafter"/>
</dbReference>
<keyword evidence="4 7" id="KW-0547">Nucleotide-binding</keyword>
<dbReference type="AlphaFoldDB" id="W9RMB0"/>
<feature type="compositionally biased region" description="Basic and acidic residues" evidence="8">
    <location>
        <begin position="550"/>
        <end position="563"/>
    </location>
</feature>
<feature type="binding site" evidence="7">
    <location>
        <position position="172"/>
    </location>
    <ligand>
        <name>ATP</name>
        <dbReference type="ChEBI" id="CHEBI:30616"/>
    </ligand>
</feature>
<dbReference type="KEGG" id="mnt:21397430"/>
<evidence type="ECO:0000256" key="6">
    <source>
        <dbReference type="ARBA" id="ARBA00022840"/>
    </source>
</evidence>
<dbReference type="OrthoDB" id="28397at2759"/>
<dbReference type="eggNOG" id="KOG0600">
    <property type="taxonomic scope" value="Eukaryota"/>
</dbReference>
<dbReference type="SUPFAM" id="SSF56112">
    <property type="entry name" value="Protein kinase-like (PK-like)"/>
    <property type="match status" value="1"/>
</dbReference>
<dbReference type="GO" id="GO:0005634">
    <property type="term" value="C:nucleus"/>
    <property type="evidence" value="ECO:0007669"/>
    <property type="project" value="TreeGrafter"/>
</dbReference>
<evidence type="ECO:0000313" key="10">
    <source>
        <dbReference type="EMBL" id="EXB81479.1"/>
    </source>
</evidence>
<dbReference type="FunFam" id="3.30.200.20:FF:000021">
    <property type="entry name" value="probable serine/threonine-protein kinase At1g54610"/>
    <property type="match status" value="1"/>
</dbReference>
<dbReference type="InterPro" id="IPR017441">
    <property type="entry name" value="Protein_kinase_ATP_BS"/>
</dbReference>
<keyword evidence="5 10" id="KW-0418">Kinase</keyword>
<evidence type="ECO:0000259" key="9">
    <source>
        <dbReference type="PROSITE" id="PS50011"/>
    </source>
</evidence>
<dbReference type="STRING" id="981085.W9RMB0"/>
<dbReference type="GO" id="GO:0000307">
    <property type="term" value="C:cyclin-dependent protein kinase holoenzyme complex"/>
    <property type="evidence" value="ECO:0007669"/>
    <property type="project" value="TreeGrafter"/>
</dbReference>
<evidence type="ECO:0000256" key="1">
    <source>
        <dbReference type="ARBA" id="ARBA00006485"/>
    </source>
</evidence>
<feature type="compositionally biased region" description="Basic and acidic residues" evidence="8">
    <location>
        <begin position="457"/>
        <end position="479"/>
    </location>
</feature>
<protein>
    <submittedName>
        <fullName evidence="10">Putative serine/threonine-protein kinase</fullName>
    </submittedName>
</protein>
<keyword evidence="11" id="KW-1185">Reference proteome</keyword>
<sequence>MGCICSKGASGKETPDKYEKANELSKTSVQLVNPSSHKRENFLVEIGGFDGSVHRLSRTASRANTVGSVHRKPKDDDNRTTAVDRPQRWAATADGGGRQMTRIVSVVHGGGGDGGEAFGWPSWLTSVAGDAIRGLVPRRADSFEKLDKIGQGTYSSVYKARDLETGKIVALKKVRFVNMDPESVRFMAREIHILRRLDHPNVMKLEGLVTSRMSRNLYLVFEYMEHDLAGIAATPGIKFTEPQIKCYMQQLLRGLEHCHSRGVLHRDIKGSNILIDNNGVLKIADFGLATFYDKNQPMTSRVVTLWYRAPELLLGSTEYGPAIDLWSAGCILAELFAGKPIMPGRTEVEQMHKIFKLCGSPSEDFWQRTRLPHATSFKPQQPYKRCVPETFKDFPPSALALVDRLLTIEPESRGSAVSTLESDFFTSEPLPCDPSCLPKYPPSKEFDAKLRNEEARRCKADTVRGRGPESVRRGSRDNKQTPTPEFDNQDDIPLQKQSKAKTSSHKYSPQEDGGSGFRMEPPRGARQNGYAHSTSMVHPSAVVVGPSRHKAADFTRNKPEFRTQRSHMPQPPPAESSFSSTKKNDIVPAKESGMGYVPQKNRIHYSGPLVPPGGNIEDMLKEHEKQIQQAVRKARLDKARSRTNRYYDD</sequence>
<dbReference type="InterPro" id="IPR011009">
    <property type="entry name" value="Kinase-like_dom_sf"/>
</dbReference>
<dbReference type="InterPro" id="IPR000719">
    <property type="entry name" value="Prot_kinase_dom"/>
</dbReference>
<dbReference type="InterPro" id="IPR050108">
    <property type="entry name" value="CDK"/>
</dbReference>
<evidence type="ECO:0000256" key="2">
    <source>
        <dbReference type="ARBA" id="ARBA00022527"/>
    </source>
</evidence>
<name>W9RMB0_9ROSA</name>
<keyword evidence="6 7" id="KW-0067">ATP-binding</keyword>
<feature type="region of interest" description="Disordered" evidence="8">
    <location>
        <begin position="60"/>
        <end position="82"/>
    </location>
</feature>
<comment type="similarity">
    <text evidence="1">Belongs to the protein kinase superfamily. CMGC Ser/Thr protein kinase family. CDC2/CDKX subfamily.</text>
</comment>
<dbReference type="PROSITE" id="PS00108">
    <property type="entry name" value="PROTEIN_KINASE_ST"/>
    <property type="match status" value="1"/>
</dbReference>
<proteinExistence type="inferred from homology"/>
<dbReference type="Proteomes" id="UP000030645">
    <property type="component" value="Unassembled WGS sequence"/>
</dbReference>
<evidence type="ECO:0000256" key="4">
    <source>
        <dbReference type="ARBA" id="ARBA00022741"/>
    </source>
</evidence>
<feature type="region of interest" description="Disordered" evidence="8">
    <location>
        <begin position="457"/>
        <end position="531"/>
    </location>
</feature>
<dbReference type="EMBL" id="KE344844">
    <property type="protein sequence ID" value="EXB81479.1"/>
    <property type="molecule type" value="Genomic_DNA"/>
</dbReference>
<evidence type="ECO:0000313" key="11">
    <source>
        <dbReference type="Proteomes" id="UP000030645"/>
    </source>
</evidence>
<dbReference type="PANTHER" id="PTHR24056:SF384">
    <property type="entry name" value="PROTEIN KINASE SUPERFAMILY PROTEIN"/>
    <property type="match status" value="1"/>
</dbReference>
<feature type="region of interest" description="Disordered" evidence="8">
    <location>
        <begin position="545"/>
        <end position="620"/>
    </location>
</feature>
<dbReference type="FunFam" id="1.10.510.10:FF:000043">
    <property type="entry name" value="probable serine/threonine-protein kinase At1g54610"/>
    <property type="match status" value="1"/>
</dbReference>
<dbReference type="PANTHER" id="PTHR24056">
    <property type="entry name" value="CELL DIVISION PROTEIN KINASE"/>
    <property type="match status" value="1"/>
</dbReference>
<dbReference type="Pfam" id="PF00069">
    <property type="entry name" value="Pkinase"/>
    <property type="match status" value="1"/>
</dbReference>
<dbReference type="GO" id="GO:0032968">
    <property type="term" value="P:positive regulation of transcription elongation by RNA polymerase II"/>
    <property type="evidence" value="ECO:0007669"/>
    <property type="project" value="TreeGrafter"/>
</dbReference>
<reference evidence="11" key="1">
    <citation type="submission" date="2013-01" db="EMBL/GenBank/DDBJ databases">
        <title>Draft Genome Sequence of a Mulberry Tree, Morus notabilis C.K. Schneid.</title>
        <authorList>
            <person name="He N."/>
            <person name="Zhao S."/>
        </authorList>
    </citation>
    <scope>NUCLEOTIDE SEQUENCE</scope>
</reference>
<evidence type="ECO:0000256" key="7">
    <source>
        <dbReference type="PROSITE-ProRule" id="PRU10141"/>
    </source>
</evidence>
<feature type="domain" description="Protein kinase" evidence="9">
    <location>
        <begin position="143"/>
        <end position="425"/>
    </location>
</feature>
<dbReference type="SMART" id="SM00220">
    <property type="entry name" value="S_TKc"/>
    <property type="match status" value="1"/>
</dbReference>
<dbReference type="Gene3D" id="1.10.510.10">
    <property type="entry name" value="Transferase(Phosphotransferase) domain 1"/>
    <property type="match status" value="1"/>
</dbReference>
<organism evidence="10 11">
    <name type="scientific">Morus notabilis</name>
    <dbReference type="NCBI Taxonomy" id="981085"/>
    <lineage>
        <taxon>Eukaryota</taxon>
        <taxon>Viridiplantae</taxon>
        <taxon>Streptophyta</taxon>
        <taxon>Embryophyta</taxon>
        <taxon>Tracheophyta</taxon>
        <taxon>Spermatophyta</taxon>
        <taxon>Magnoliopsida</taxon>
        <taxon>eudicotyledons</taxon>
        <taxon>Gunneridae</taxon>
        <taxon>Pentapetalae</taxon>
        <taxon>rosids</taxon>
        <taxon>fabids</taxon>
        <taxon>Rosales</taxon>
        <taxon>Moraceae</taxon>
        <taxon>Moreae</taxon>
        <taxon>Morus</taxon>
    </lineage>
</organism>
<dbReference type="PROSITE" id="PS50011">
    <property type="entry name" value="PROTEIN_KINASE_DOM"/>
    <property type="match status" value="1"/>
</dbReference>
<dbReference type="Gene3D" id="3.30.200.20">
    <property type="entry name" value="Phosphorylase Kinase, domain 1"/>
    <property type="match status" value="1"/>
</dbReference>
<dbReference type="InterPro" id="IPR008271">
    <property type="entry name" value="Ser/Thr_kinase_AS"/>
</dbReference>
<accession>W9RMB0</accession>
<dbReference type="GO" id="GO:0005524">
    <property type="term" value="F:ATP binding"/>
    <property type="evidence" value="ECO:0007669"/>
    <property type="project" value="UniProtKB-UniRule"/>
</dbReference>